<comment type="caution">
    <text evidence="1">The sequence shown here is derived from an EMBL/GenBank/DDBJ whole genome shotgun (WGS) entry which is preliminary data.</text>
</comment>
<dbReference type="AlphaFoldDB" id="A0A3L7A3H5"/>
<name>A0A3L7A3H5_9HYPH</name>
<organism evidence="1 2">
    <name type="scientific">Xanthobacter tagetidis</name>
    <dbReference type="NCBI Taxonomy" id="60216"/>
    <lineage>
        <taxon>Bacteria</taxon>
        <taxon>Pseudomonadati</taxon>
        <taxon>Pseudomonadota</taxon>
        <taxon>Alphaproteobacteria</taxon>
        <taxon>Hyphomicrobiales</taxon>
        <taxon>Xanthobacteraceae</taxon>
        <taxon>Xanthobacter</taxon>
    </lineage>
</organism>
<dbReference type="RefSeq" id="WP_121624777.1">
    <property type="nucleotide sequence ID" value="NZ_JACIIW010000010.1"/>
</dbReference>
<dbReference type="Proteomes" id="UP000269692">
    <property type="component" value="Unassembled WGS sequence"/>
</dbReference>
<evidence type="ECO:0000313" key="1">
    <source>
        <dbReference type="EMBL" id="RLP74615.1"/>
    </source>
</evidence>
<accession>A0A3L7A3H5</accession>
<dbReference type="SUPFAM" id="SSF54909">
    <property type="entry name" value="Dimeric alpha+beta barrel"/>
    <property type="match status" value="1"/>
</dbReference>
<sequence length="206" mass="22483">MSRYFYFVFTRAKPGQDKEFNHWYSERHIFDLVAIPGIAAAQRFRLVDSLSRAPMADYLAIYEFSDLELALAGIAERRGTDRMPSTEAIDREASRGVVFRPLWAVAEDWRFGAGQLDLVKFDGPTAAAQLEAGLGRLAAHERQSRPGPPAFDLARFCADPPRTPADNLSGAGAVHLSAGILPITDRVPATWPQAAETSPTPGGPTS</sequence>
<keyword evidence="2" id="KW-1185">Reference proteome</keyword>
<gene>
    <name evidence="1" type="ORF">D9R14_18230</name>
</gene>
<reference evidence="1 2" key="1">
    <citation type="submission" date="2018-10" db="EMBL/GenBank/DDBJ databases">
        <title>Xanthobacter tagetidis genome sequencing and assembly.</title>
        <authorList>
            <person name="Maclea K.S."/>
            <person name="Goen A.E."/>
            <person name="Fatima S.A."/>
        </authorList>
    </citation>
    <scope>NUCLEOTIDE SEQUENCE [LARGE SCALE GENOMIC DNA]</scope>
    <source>
        <strain evidence="1 2">ATCC 700314</strain>
    </source>
</reference>
<dbReference type="EMBL" id="RCTF01000018">
    <property type="protein sequence ID" value="RLP74615.1"/>
    <property type="molecule type" value="Genomic_DNA"/>
</dbReference>
<dbReference type="InterPro" id="IPR011008">
    <property type="entry name" value="Dimeric_a/b-barrel"/>
</dbReference>
<evidence type="ECO:0008006" key="3">
    <source>
        <dbReference type="Google" id="ProtNLM"/>
    </source>
</evidence>
<dbReference type="OrthoDB" id="3034735at2"/>
<proteinExistence type="predicted"/>
<evidence type="ECO:0000313" key="2">
    <source>
        <dbReference type="Proteomes" id="UP000269692"/>
    </source>
</evidence>
<protein>
    <recommendedName>
        <fullName evidence="3">EthD domain-containing protein</fullName>
    </recommendedName>
</protein>